<keyword evidence="3" id="KW-0012">Acyltransferase</keyword>
<evidence type="ECO:0000259" key="1">
    <source>
        <dbReference type="Pfam" id="PF06974"/>
    </source>
</evidence>
<evidence type="ECO:0000313" key="5">
    <source>
        <dbReference type="Proteomes" id="UP000189229"/>
    </source>
</evidence>
<sequence length="142" mass="15306">MHERLSQAKTSGQPQAGNLFMSVANRIPFAMTARAVGLLMRLPQRGIVTVATNVPGPRHPLKVLGKRVVAIFPVPPLAMHLRTGVAMLSYADDLCFGILTDYDAVGDVDQLARGIEAAVARLVAISKRRKARRTKGPLSLVV</sequence>
<dbReference type="GO" id="GO:0016746">
    <property type="term" value="F:acyltransferase activity"/>
    <property type="evidence" value="ECO:0007669"/>
    <property type="project" value="UniProtKB-KW"/>
</dbReference>
<feature type="domain" description="O-acyltransferase WSD1 C-terminal" evidence="1">
    <location>
        <begin position="2"/>
        <end position="120"/>
    </location>
</feature>
<gene>
    <name evidence="3" type="ORF">BZL29_0763</name>
    <name evidence="2" type="ORF">BZL30_1168</name>
</gene>
<organism evidence="3 4">
    <name type="scientific">Mycobacterium kansasii</name>
    <dbReference type="NCBI Taxonomy" id="1768"/>
    <lineage>
        <taxon>Bacteria</taxon>
        <taxon>Bacillati</taxon>
        <taxon>Actinomycetota</taxon>
        <taxon>Actinomycetes</taxon>
        <taxon>Mycobacteriales</taxon>
        <taxon>Mycobacteriaceae</taxon>
        <taxon>Mycobacterium</taxon>
    </lineage>
</organism>
<evidence type="ECO:0000313" key="2">
    <source>
        <dbReference type="EMBL" id="OOK82225.1"/>
    </source>
</evidence>
<dbReference type="InterPro" id="IPR009721">
    <property type="entry name" value="O-acyltransferase_WSD1_C"/>
</dbReference>
<accession>A0A1V3XYT4</accession>
<dbReference type="EMBL" id="MVBN01000001">
    <property type="protein sequence ID" value="OOK84365.1"/>
    <property type="molecule type" value="Genomic_DNA"/>
</dbReference>
<evidence type="ECO:0000313" key="3">
    <source>
        <dbReference type="EMBL" id="OOK84365.1"/>
    </source>
</evidence>
<dbReference type="AlphaFoldDB" id="A0A1V3XYT4"/>
<name>A0A1V3XYT4_MYCKA</name>
<dbReference type="Pfam" id="PF06974">
    <property type="entry name" value="WS_DGAT_C"/>
    <property type="match status" value="1"/>
</dbReference>
<dbReference type="Proteomes" id="UP000189229">
    <property type="component" value="Unassembled WGS sequence"/>
</dbReference>
<keyword evidence="3" id="KW-0808">Transferase</keyword>
<dbReference type="EMBL" id="MVBM01000001">
    <property type="protein sequence ID" value="OOK82225.1"/>
    <property type="molecule type" value="Genomic_DNA"/>
</dbReference>
<dbReference type="Proteomes" id="UP000188532">
    <property type="component" value="Unassembled WGS sequence"/>
</dbReference>
<comment type="caution">
    <text evidence="3">The sequence shown here is derived from an EMBL/GenBank/DDBJ whole genome shotgun (WGS) entry which is preliminary data.</text>
</comment>
<proteinExistence type="predicted"/>
<evidence type="ECO:0000313" key="4">
    <source>
        <dbReference type="Proteomes" id="UP000188532"/>
    </source>
</evidence>
<protein>
    <submittedName>
        <fullName evidence="3">Putative diacylglycerol O-acyltransferase tgs1 domain protein</fullName>
    </submittedName>
</protein>
<reference evidence="4 5" key="1">
    <citation type="submission" date="2017-02" db="EMBL/GenBank/DDBJ databases">
        <title>Complete genome sequences of Mycobacterium kansasii strains isolated from rhesus macaques.</title>
        <authorList>
            <person name="Panda A."/>
            <person name="Nagaraj S."/>
            <person name="Zhao X."/>
            <person name="Tettelin H."/>
            <person name="Detolla L.J."/>
        </authorList>
    </citation>
    <scope>NUCLEOTIDE SEQUENCE [LARGE SCALE GENOMIC DNA]</scope>
    <source>
        <strain evidence="3 4">11-3469</strain>
        <strain evidence="2 5">11-3813</strain>
    </source>
</reference>